<organism evidence="2 3">
    <name type="scientific">Elysia crispata</name>
    <name type="common">lettuce slug</name>
    <dbReference type="NCBI Taxonomy" id="231223"/>
    <lineage>
        <taxon>Eukaryota</taxon>
        <taxon>Metazoa</taxon>
        <taxon>Spiralia</taxon>
        <taxon>Lophotrochozoa</taxon>
        <taxon>Mollusca</taxon>
        <taxon>Gastropoda</taxon>
        <taxon>Heterobranchia</taxon>
        <taxon>Euthyneura</taxon>
        <taxon>Panpulmonata</taxon>
        <taxon>Sacoglossa</taxon>
        <taxon>Placobranchoidea</taxon>
        <taxon>Plakobranchidae</taxon>
        <taxon>Elysia</taxon>
    </lineage>
</organism>
<comment type="caution">
    <text evidence="2">The sequence shown here is derived from an EMBL/GenBank/DDBJ whole genome shotgun (WGS) entry which is preliminary data.</text>
</comment>
<gene>
    <name evidence="2" type="ORF">RRG08_013050</name>
</gene>
<feature type="region of interest" description="Disordered" evidence="1">
    <location>
        <begin position="45"/>
        <end position="95"/>
    </location>
</feature>
<name>A0AAE1A0C7_9GAST</name>
<dbReference type="AlphaFoldDB" id="A0AAE1A0C7"/>
<evidence type="ECO:0000313" key="2">
    <source>
        <dbReference type="EMBL" id="KAK3778780.1"/>
    </source>
</evidence>
<dbReference type="Proteomes" id="UP001283361">
    <property type="component" value="Unassembled WGS sequence"/>
</dbReference>
<dbReference type="EMBL" id="JAWDGP010002895">
    <property type="protein sequence ID" value="KAK3778780.1"/>
    <property type="molecule type" value="Genomic_DNA"/>
</dbReference>
<evidence type="ECO:0000256" key="1">
    <source>
        <dbReference type="SAM" id="MobiDB-lite"/>
    </source>
</evidence>
<evidence type="ECO:0000313" key="3">
    <source>
        <dbReference type="Proteomes" id="UP001283361"/>
    </source>
</evidence>
<keyword evidence="3" id="KW-1185">Reference proteome</keyword>
<sequence length="95" mass="10556">MEKGKHYVTVTLVEVSLSSYYRLFYLPTLILPVSSSFEAAAVTGPRPTQCLSHDQSPKLSIDRQPITGPPKYTTPSGRPNYLSGLSQRSGRPRQF</sequence>
<feature type="compositionally biased region" description="Polar residues" evidence="1">
    <location>
        <begin position="73"/>
        <end position="89"/>
    </location>
</feature>
<reference evidence="2" key="1">
    <citation type="journal article" date="2023" name="G3 (Bethesda)">
        <title>A reference genome for the long-term kleptoplast-retaining sea slug Elysia crispata morphotype clarki.</title>
        <authorList>
            <person name="Eastman K.E."/>
            <person name="Pendleton A.L."/>
            <person name="Shaikh M.A."/>
            <person name="Suttiyut T."/>
            <person name="Ogas R."/>
            <person name="Tomko P."/>
            <person name="Gavelis G."/>
            <person name="Widhalm J.R."/>
            <person name="Wisecaver J.H."/>
        </authorList>
    </citation>
    <scope>NUCLEOTIDE SEQUENCE</scope>
    <source>
        <strain evidence="2">ECLA1</strain>
    </source>
</reference>
<feature type="compositionally biased region" description="Polar residues" evidence="1">
    <location>
        <begin position="49"/>
        <end position="58"/>
    </location>
</feature>
<protein>
    <submittedName>
        <fullName evidence="2">Uncharacterized protein</fullName>
    </submittedName>
</protein>
<accession>A0AAE1A0C7</accession>
<proteinExistence type="predicted"/>